<reference evidence="5 6" key="1">
    <citation type="journal article" date="2012" name="FEBS Lett.">
        <title>Anammox organism KSU-1 expresses a NirK-type copper-containing nitrite reductase instead of a NirS-type with cytochrome cd1.</title>
        <authorList>
            <person name="Hira D."/>
            <person name="Toh H."/>
            <person name="Migita C.T."/>
            <person name="Okubo H."/>
            <person name="Nishiyama T."/>
            <person name="Hattori M."/>
            <person name="Furukawa K."/>
            <person name="Fujii T."/>
        </authorList>
    </citation>
    <scope>NUCLEOTIDE SEQUENCE [LARGE SCALE GENOMIC DNA]</scope>
</reference>
<dbReference type="InterPro" id="IPR001775">
    <property type="entry name" value="GspD/PilQ"/>
</dbReference>
<dbReference type="InterPro" id="IPR050810">
    <property type="entry name" value="Bact_Secretion_Sys_Channel"/>
</dbReference>
<evidence type="ECO:0000259" key="4">
    <source>
        <dbReference type="Pfam" id="PF13629"/>
    </source>
</evidence>
<dbReference type="GO" id="GO:0009306">
    <property type="term" value="P:protein secretion"/>
    <property type="evidence" value="ECO:0007669"/>
    <property type="project" value="InterPro"/>
</dbReference>
<evidence type="ECO:0000259" key="3">
    <source>
        <dbReference type="Pfam" id="PF00263"/>
    </source>
</evidence>
<dbReference type="PRINTS" id="PR00811">
    <property type="entry name" value="BCTERIALGSPD"/>
</dbReference>
<comment type="caution">
    <text evidence="5">The sequence shown here is derived from an EMBL/GenBank/DDBJ whole genome shotgun (WGS) entry which is preliminary data.</text>
</comment>
<dbReference type="eggNOG" id="COG4964">
    <property type="taxonomic scope" value="Bacteria"/>
</dbReference>
<dbReference type="Pfam" id="PF13629">
    <property type="entry name" value="T2SS-T3SS_pil_N"/>
    <property type="match status" value="1"/>
</dbReference>
<dbReference type="InterPro" id="IPR032789">
    <property type="entry name" value="T2SS-T3SS_pil_N"/>
</dbReference>
<protein>
    <submittedName>
        <fullName evidence="5">Pilus assembly protein</fullName>
    </submittedName>
</protein>
<dbReference type="InterPro" id="IPR004846">
    <property type="entry name" value="T2SS/T3SS_dom"/>
</dbReference>
<dbReference type="Proteomes" id="UP000002985">
    <property type="component" value="Unassembled WGS sequence"/>
</dbReference>
<gene>
    <name evidence="5" type="ORF">KSU1_D0131</name>
</gene>
<dbReference type="PANTHER" id="PTHR30332">
    <property type="entry name" value="PROBABLE GENERAL SECRETION PATHWAY PROTEIN D"/>
    <property type="match status" value="1"/>
</dbReference>
<dbReference type="Pfam" id="PF00263">
    <property type="entry name" value="Secretin"/>
    <property type="match status" value="1"/>
</dbReference>
<evidence type="ECO:0000256" key="1">
    <source>
        <dbReference type="RuleBase" id="RU004003"/>
    </source>
</evidence>
<dbReference type="GO" id="GO:0015627">
    <property type="term" value="C:type II protein secretion system complex"/>
    <property type="evidence" value="ECO:0007669"/>
    <property type="project" value="TreeGrafter"/>
</dbReference>
<dbReference type="AlphaFoldDB" id="I3INZ5"/>
<dbReference type="EMBL" id="BAFH01000004">
    <property type="protein sequence ID" value="GAB63440.1"/>
    <property type="molecule type" value="Genomic_DNA"/>
</dbReference>
<dbReference type="OrthoDB" id="9779724at2"/>
<name>I3INZ5_9BACT</name>
<dbReference type="PANTHER" id="PTHR30332:SF17">
    <property type="entry name" value="TYPE IV PILIATION SYSTEM PROTEIN DR_0774-RELATED"/>
    <property type="match status" value="1"/>
</dbReference>
<accession>I3INZ5</accession>
<comment type="similarity">
    <text evidence="1">Belongs to the bacterial secretin family.</text>
</comment>
<feature type="domain" description="Pilus formation protein N-terminal" evidence="4">
    <location>
        <begin position="44"/>
        <end position="113"/>
    </location>
</feature>
<evidence type="ECO:0000313" key="5">
    <source>
        <dbReference type="EMBL" id="GAB63440.1"/>
    </source>
</evidence>
<organism evidence="5 6">
    <name type="scientific">Candidatus Jettenia caeni</name>
    <dbReference type="NCBI Taxonomy" id="247490"/>
    <lineage>
        <taxon>Bacteria</taxon>
        <taxon>Pseudomonadati</taxon>
        <taxon>Planctomycetota</taxon>
        <taxon>Candidatus Brocadiia</taxon>
        <taxon>Candidatus Brocadiales</taxon>
        <taxon>Candidatus Brocadiaceae</taxon>
        <taxon>Candidatus Jettenia</taxon>
    </lineage>
</organism>
<feature type="region of interest" description="Disordered" evidence="2">
    <location>
        <begin position="464"/>
        <end position="492"/>
    </location>
</feature>
<evidence type="ECO:0000256" key="2">
    <source>
        <dbReference type="SAM" id="MobiDB-lite"/>
    </source>
</evidence>
<dbReference type="STRING" id="247490.KSU1_D0131"/>
<feature type="domain" description="Type II/III secretion system secretin-like" evidence="3">
    <location>
        <begin position="265"/>
        <end position="431"/>
    </location>
</feature>
<proteinExistence type="inferred from homology"/>
<evidence type="ECO:0000313" key="6">
    <source>
        <dbReference type="Proteomes" id="UP000002985"/>
    </source>
</evidence>
<feature type="compositionally biased region" description="Polar residues" evidence="2">
    <location>
        <begin position="469"/>
        <end position="478"/>
    </location>
</feature>
<keyword evidence="6" id="KW-1185">Reference proteome</keyword>
<sequence length="492" mass="54203">MADRTTTHWYNRISFPVTLILVLIFSFQGWAGNPARVRVNTTQPRKLILTVRKSTIVRSQRPVKRVSLAAPEIADVTVLTPREIYITGKTPGLTNLTLWDENDRPSTIFDLEVLPDIDRLKEHLYEMFPREENIRVTATNESITLSGTVSSTTNISQVIELAQSYAPVNREGKYLINNFLEVGGVHQVMLEVRVSEMSRTLIKRLGVNFNFLSGSGRQFGISILDNLARIPPGTPPAATLNTADSINLIFRFMSGGATWTMFIDALKENGLLKILAEPTLITLSGKTAYFLAGGEFPVPVPQSGAGGGIPTITIYYKPFGVGLNFTPTVLSNNKINMQVAPEVSELDFTNTITLQGFTIPALTTRRVSTEIELAEGQSFAIAGLLNEEVRQTVTKFPLLGDIPVLGALFRSNEFRKNETELVIVVTPHLVKPIDLAKQTLPTDTYREPNDYEFYLLGRMEGRGKESSPGAASSPSILSNHGGLEGDFGHIRP</sequence>